<name>A0ABN2RVF9_9ACTN</name>
<dbReference type="SUPFAM" id="SSF55729">
    <property type="entry name" value="Acyl-CoA N-acyltransferases (Nat)"/>
    <property type="match status" value="1"/>
</dbReference>
<dbReference type="RefSeq" id="WP_344048107.1">
    <property type="nucleotide sequence ID" value="NZ_BAAAPB010000005.1"/>
</dbReference>
<dbReference type="CDD" id="cd04301">
    <property type="entry name" value="NAT_SF"/>
    <property type="match status" value="1"/>
</dbReference>
<gene>
    <name evidence="2" type="ORF">GCM10009798_40850</name>
</gene>
<feature type="domain" description="N-acetyltransferase" evidence="1">
    <location>
        <begin position="1"/>
        <end position="171"/>
    </location>
</feature>
<evidence type="ECO:0000313" key="3">
    <source>
        <dbReference type="Proteomes" id="UP001500571"/>
    </source>
</evidence>
<dbReference type="PROSITE" id="PS51186">
    <property type="entry name" value="GNAT"/>
    <property type="match status" value="1"/>
</dbReference>
<comment type="caution">
    <text evidence="2">The sequence shown here is derived from an EMBL/GenBank/DDBJ whole genome shotgun (WGS) entry which is preliminary data.</text>
</comment>
<dbReference type="Gene3D" id="3.40.630.30">
    <property type="match status" value="1"/>
</dbReference>
<proteinExistence type="predicted"/>
<accession>A0ABN2RVF9</accession>
<sequence length="198" mass="21080">MQIRQATYADRAAVEAVTAAAFGEEPEGRVVTMMRTLESTGAARVGLVALHEDELVGHVGLSRGWVDARQALVEVLVLSPLSVHPGHQRRGVGTALVAAALAFGDDQGWPAVFLEGGWDYYGARGFVSGGSQGFDPPSARIPERAFQVAVLTSHEPWMVGRLVYPEAFWLTDTAGVRDPRLARIEELSAQANDAGGGT</sequence>
<keyword evidence="3" id="KW-1185">Reference proteome</keyword>
<evidence type="ECO:0000259" key="1">
    <source>
        <dbReference type="PROSITE" id="PS51186"/>
    </source>
</evidence>
<dbReference type="InterPro" id="IPR000182">
    <property type="entry name" value="GNAT_dom"/>
</dbReference>
<dbReference type="InterPro" id="IPR016181">
    <property type="entry name" value="Acyl_CoA_acyltransferase"/>
</dbReference>
<dbReference type="Pfam" id="PF00583">
    <property type="entry name" value="Acetyltransf_1"/>
    <property type="match status" value="1"/>
</dbReference>
<dbReference type="Proteomes" id="UP001500571">
    <property type="component" value="Unassembled WGS sequence"/>
</dbReference>
<protein>
    <recommendedName>
        <fullName evidence="1">N-acetyltransferase domain-containing protein</fullName>
    </recommendedName>
</protein>
<dbReference type="EMBL" id="BAAAPB010000005">
    <property type="protein sequence ID" value="GAA1975411.1"/>
    <property type="molecule type" value="Genomic_DNA"/>
</dbReference>
<organism evidence="2 3">
    <name type="scientific">Nocardioides panacihumi</name>
    <dbReference type="NCBI Taxonomy" id="400774"/>
    <lineage>
        <taxon>Bacteria</taxon>
        <taxon>Bacillati</taxon>
        <taxon>Actinomycetota</taxon>
        <taxon>Actinomycetes</taxon>
        <taxon>Propionibacteriales</taxon>
        <taxon>Nocardioidaceae</taxon>
        <taxon>Nocardioides</taxon>
    </lineage>
</organism>
<reference evidence="2 3" key="1">
    <citation type="journal article" date="2019" name="Int. J. Syst. Evol. Microbiol.">
        <title>The Global Catalogue of Microorganisms (GCM) 10K type strain sequencing project: providing services to taxonomists for standard genome sequencing and annotation.</title>
        <authorList>
            <consortium name="The Broad Institute Genomics Platform"/>
            <consortium name="The Broad Institute Genome Sequencing Center for Infectious Disease"/>
            <person name="Wu L."/>
            <person name="Ma J."/>
        </authorList>
    </citation>
    <scope>NUCLEOTIDE SEQUENCE [LARGE SCALE GENOMIC DNA]</scope>
    <source>
        <strain evidence="2 3">JCM 15309</strain>
    </source>
</reference>
<evidence type="ECO:0000313" key="2">
    <source>
        <dbReference type="EMBL" id="GAA1975411.1"/>
    </source>
</evidence>